<evidence type="ECO:0000313" key="2">
    <source>
        <dbReference type="Proteomes" id="UP000054477"/>
    </source>
</evidence>
<dbReference type="AlphaFoldDB" id="A0A0C9Y1S8"/>
<dbReference type="EMBL" id="KN838574">
    <property type="protein sequence ID" value="KIK03972.1"/>
    <property type="molecule type" value="Genomic_DNA"/>
</dbReference>
<proteinExistence type="predicted"/>
<dbReference type="Proteomes" id="UP000054477">
    <property type="component" value="Unassembled WGS sequence"/>
</dbReference>
<gene>
    <name evidence="1" type="ORF">K443DRAFT_442087</name>
</gene>
<accession>A0A0C9Y1S8</accession>
<reference evidence="2" key="2">
    <citation type="submission" date="2015-01" db="EMBL/GenBank/DDBJ databases">
        <title>Evolutionary Origins and Diversification of the Mycorrhizal Mutualists.</title>
        <authorList>
            <consortium name="DOE Joint Genome Institute"/>
            <consortium name="Mycorrhizal Genomics Consortium"/>
            <person name="Kohler A."/>
            <person name="Kuo A."/>
            <person name="Nagy L.G."/>
            <person name="Floudas D."/>
            <person name="Copeland A."/>
            <person name="Barry K.W."/>
            <person name="Cichocki N."/>
            <person name="Veneault-Fourrey C."/>
            <person name="LaButti K."/>
            <person name="Lindquist E.A."/>
            <person name="Lipzen A."/>
            <person name="Lundell T."/>
            <person name="Morin E."/>
            <person name="Murat C."/>
            <person name="Riley R."/>
            <person name="Ohm R."/>
            <person name="Sun H."/>
            <person name="Tunlid A."/>
            <person name="Henrissat B."/>
            <person name="Grigoriev I.V."/>
            <person name="Hibbett D.S."/>
            <person name="Martin F."/>
        </authorList>
    </citation>
    <scope>NUCLEOTIDE SEQUENCE [LARGE SCALE GENOMIC DNA]</scope>
    <source>
        <strain evidence="2">LaAM-08-1</strain>
    </source>
</reference>
<keyword evidence="2" id="KW-1185">Reference proteome</keyword>
<sequence>MQTFSTPGEVVCSTQLTFTPWPPKHPTVSQSMLNTGKPEGVAKHNHTYSCLNRPTLFLKYSRAKAVRYVCIFTDFHPTPVSCCVVHFRRQASWPCHGLCCQGSFRTHVLLIKVMRSHPFRGRLTTICPKAQLDVGPLVSAW</sequence>
<dbReference type="HOGENOM" id="CLU_1825601_0_0_1"/>
<evidence type="ECO:0000313" key="1">
    <source>
        <dbReference type="EMBL" id="KIK03972.1"/>
    </source>
</evidence>
<name>A0A0C9Y1S8_9AGAR</name>
<organism evidence="1 2">
    <name type="scientific">Laccaria amethystina LaAM-08-1</name>
    <dbReference type="NCBI Taxonomy" id="1095629"/>
    <lineage>
        <taxon>Eukaryota</taxon>
        <taxon>Fungi</taxon>
        <taxon>Dikarya</taxon>
        <taxon>Basidiomycota</taxon>
        <taxon>Agaricomycotina</taxon>
        <taxon>Agaricomycetes</taxon>
        <taxon>Agaricomycetidae</taxon>
        <taxon>Agaricales</taxon>
        <taxon>Agaricineae</taxon>
        <taxon>Hydnangiaceae</taxon>
        <taxon>Laccaria</taxon>
    </lineage>
</organism>
<reference evidence="1 2" key="1">
    <citation type="submission" date="2014-04" db="EMBL/GenBank/DDBJ databases">
        <authorList>
            <consortium name="DOE Joint Genome Institute"/>
            <person name="Kuo A."/>
            <person name="Kohler A."/>
            <person name="Nagy L.G."/>
            <person name="Floudas D."/>
            <person name="Copeland A."/>
            <person name="Barry K.W."/>
            <person name="Cichocki N."/>
            <person name="Veneault-Fourrey C."/>
            <person name="LaButti K."/>
            <person name="Lindquist E.A."/>
            <person name="Lipzen A."/>
            <person name="Lundell T."/>
            <person name="Morin E."/>
            <person name="Murat C."/>
            <person name="Sun H."/>
            <person name="Tunlid A."/>
            <person name="Henrissat B."/>
            <person name="Grigoriev I.V."/>
            <person name="Hibbett D.S."/>
            <person name="Martin F."/>
            <person name="Nordberg H.P."/>
            <person name="Cantor M.N."/>
            <person name="Hua S.X."/>
        </authorList>
    </citation>
    <scope>NUCLEOTIDE SEQUENCE [LARGE SCALE GENOMIC DNA]</scope>
    <source>
        <strain evidence="1 2">LaAM-08-1</strain>
    </source>
</reference>
<protein>
    <submittedName>
        <fullName evidence="1">Uncharacterized protein</fullName>
    </submittedName>
</protein>